<evidence type="ECO:0000313" key="2">
    <source>
        <dbReference type="EMBL" id="MFD2563081.1"/>
    </source>
</evidence>
<dbReference type="EMBL" id="JBHULE010000019">
    <property type="protein sequence ID" value="MFD2563081.1"/>
    <property type="molecule type" value="Genomic_DNA"/>
</dbReference>
<dbReference type="Pfam" id="PF07244">
    <property type="entry name" value="POTRA"/>
    <property type="match status" value="1"/>
</dbReference>
<sequence length="426" mass="48830">MKTSTIGFYFCLYCLLFISVTSVAQELKVVDLKVQGNKKTKASFIKKIAKVKAGATLDSIALEEDIKRIKRLPSVAHAYYQVFKAQNEGEYNVFYTIEENFTIIPSANVYTTNDDEFAFRIGVYEFNLFGQNITFGGFYQDDIYSSFGVNLRAPFLFSSKIGLAFNYQNLTTQEPVFLDTGTADYRYNNTSYELLGLYQFNFQNRVELGVNYFNEDYSYKNGATGPDVPLDFDVNKLLYKLIYEYNDLDYDFQYVSGFRSIANFQYVISTENVLPDFLIGWNDFLYYHRIGKKGNWASRLRLGLATNDDSPFAPFAVDNNLNIRGVGNTIDRGTGVIVLNTEYRHTIYDKDWFVLQSNVFVDGGSWRNPGGDFGDFGDSQNFRIYPGVGLRFMHKRIFNAIFRIDYGYGITDDATNGFVFGIGQYF</sequence>
<dbReference type="Gene3D" id="2.40.160.50">
    <property type="entry name" value="membrane protein fhac: a member of the omp85/tpsb transporter family"/>
    <property type="match status" value="1"/>
</dbReference>
<name>A0ABW5LFV2_9FLAO</name>
<protein>
    <submittedName>
        <fullName evidence="2">POTRA domain-containing protein</fullName>
    </submittedName>
</protein>
<feature type="domain" description="POTRA" evidence="1">
    <location>
        <begin position="29"/>
        <end position="71"/>
    </location>
</feature>
<evidence type="ECO:0000259" key="1">
    <source>
        <dbReference type="Pfam" id="PF07244"/>
    </source>
</evidence>
<accession>A0ABW5LFV2</accession>
<keyword evidence="3" id="KW-1185">Reference proteome</keyword>
<organism evidence="2 3">
    <name type="scientific">Aquimarina rubra</name>
    <dbReference type="NCBI Taxonomy" id="1920033"/>
    <lineage>
        <taxon>Bacteria</taxon>
        <taxon>Pseudomonadati</taxon>
        <taxon>Bacteroidota</taxon>
        <taxon>Flavobacteriia</taxon>
        <taxon>Flavobacteriales</taxon>
        <taxon>Flavobacteriaceae</taxon>
        <taxon>Aquimarina</taxon>
    </lineage>
</organism>
<dbReference type="Proteomes" id="UP001597319">
    <property type="component" value="Unassembled WGS sequence"/>
</dbReference>
<comment type="caution">
    <text evidence="2">The sequence shown here is derived from an EMBL/GenBank/DDBJ whole genome shotgun (WGS) entry which is preliminary data.</text>
</comment>
<proteinExistence type="predicted"/>
<evidence type="ECO:0000313" key="3">
    <source>
        <dbReference type="Proteomes" id="UP001597319"/>
    </source>
</evidence>
<dbReference type="Gene3D" id="3.10.20.310">
    <property type="entry name" value="membrane protein fhac"/>
    <property type="match status" value="1"/>
</dbReference>
<gene>
    <name evidence="2" type="ORF">ACFSR1_10425</name>
</gene>
<dbReference type="InterPro" id="IPR010827">
    <property type="entry name" value="BamA/TamA_POTRA"/>
</dbReference>
<dbReference type="RefSeq" id="WP_378292205.1">
    <property type="nucleotide sequence ID" value="NZ_JBHULE010000019.1"/>
</dbReference>
<reference evidence="3" key="1">
    <citation type="journal article" date="2019" name="Int. J. Syst. Evol. Microbiol.">
        <title>The Global Catalogue of Microorganisms (GCM) 10K type strain sequencing project: providing services to taxonomists for standard genome sequencing and annotation.</title>
        <authorList>
            <consortium name="The Broad Institute Genomics Platform"/>
            <consortium name="The Broad Institute Genome Sequencing Center for Infectious Disease"/>
            <person name="Wu L."/>
            <person name="Ma J."/>
        </authorList>
    </citation>
    <scope>NUCLEOTIDE SEQUENCE [LARGE SCALE GENOMIC DNA]</scope>
    <source>
        <strain evidence="3">KCTC 52274</strain>
    </source>
</reference>